<dbReference type="Gene3D" id="3.40.50.1220">
    <property type="entry name" value="TPP-binding domain"/>
    <property type="match status" value="1"/>
</dbReference>
<gene>
    <name evidence="4" type="ORF">IAB77_07070</name>
</gene>
<organism evidence="4 5">
    <name type="scientific">Candidatus Scatomorpha intestinavium</name>
    <dbReference type="NCBI Taxonomy" id="2840922"/>
    <lineage>
        <taxon>Bacteria</taxon>
        <taxon>Bacillati</taxon>
        <taxon>Bacillota</taxon>
        <taxon>Clostridia</taxon>
        <taxon>Eubacteriales</taxon>
        <taxon>Candidatus Scatomorpha</taxon>
    </lineage>
</organism>
<dbReference type="PROSITE" id="PS50305">
    <property type="entry name" value="SIRTUIN"/>
    <property type="match status" value="1"/>
</dbReference>
<feature type="binding site" evidence="2">
    <location>
        <position position="195"/>
    </location>
    <ligand>
        <name>Zn(2+)</name>
        <dbReference type="ChEBI" id="CHEBI:29105"/>
    </ligand>
</feature>
<evidence type="ECO:0000313" key="4">
    <source>
        <dbReference type="EMBL" id="HIQ79005.1"/>
    </source>
</evidence>
<proteinExistence type="predicted"/>
<name>A0A9D0ZEB1_9FIRM</name>
<dbReference type="SUPFAM" id="SSF52467">
    <property type="entry name" value="DHS-like NAD/FAD-binding domain"/>
    <property type="match status" value="1"/>
</dbReference>
<feature type="domain" description="Deacetylase sirtuin-type" evidence="3">
    <location>
        <begin position="4"/>
        <end position="304"/>
    </location>
</feature>
<evidence type="ECO:0000256" key="2">
    <source>
        <dbReference type="PROSITE-ProRule" id="PRU00236"/>
    </source>
</evidence>
<comment type="caution">
    <text evidence="2">Lacks conserved residue(s) required for the propagation of feature annotation.</text>
</comment>
<evidence type="ECO:0000313" key="5">
    <source>
        <dbReference type="Proteomes" id="UP000824262"/>
    </source>
</evidence>
<evidence type="ECO:0000256" key="1">
    <source>
        <dbReference type="ARBA" id="ARBA00023027"/>
    </source>
</evidence>
<sequence length="304" mass="34338">MKSTGSCSASIERLRAGLERCDAVVIGAGAGLSASAGYAYSGERFEKYFADFIAKYGFTDMYTAGFHRFPALEEQWAFWSRFIYLNRYTPAPEPIYEELLGLVREKDYFVLTTNVDHCFQRAGFDRHRLFYTQGDYGLWQCSKPCHDKTYDNEEAVRQMAEAQGFRVTERGLELPADGKIKMAVPSSLVPRCPVCGRPMSMNLRSDDTFVQDAGWYAAAERYEDFLRRHEGLYVLYLELGVGLNTPVIIKYPFWRMTAENPEAAYACVNLGEAFAPREIAERAICIDADIGAVLRGLGRSRNAS</sequence>
<dbReference type="InterPro" id="IPR026590">
    <property type="entry name" value="Ssirtuin_cat_dom"/>
</dbReference>
<keyword evidence="2" id="KW-0862">Zinc</keyword>
<evidence type="ECO:0000259" key="3">
    <source>
        <dbReference type="PROSITE" id="PS50305"/>
    </source>
</evidence>
<comment type="caution">
    <text evidence="4">The sequence shown here is derived from an EMBL/GenBank/DDBJ whole genome shotgun (WGS) entry which is preliminary data.</text>
</comment>
<dbReference type="Proteomes" id="UP000824262">
    <property type="component" value="Unassembled WGS sequence"/>
</dbReference>
<reference evidence="4" key="1">
    <citation type="submission" date="2020-10" db="EMBL/GenBank/DDBJ databases">
        <authorList>
            <person name="Gilroy R."/>
        </authorList>
    </citation>
    <scope>NUCLEOTIDE SEQUENCE</scope>
    <source>
        <strain evidence="4">ChiBcolR7-354</strain>
    </source>
</reference>
<dbReference type="AlphaFoldDB" id="A0A9D0ZEB1"/>
<keyword evidence="2" id="KW-0479">Metal-binding</keyword>
<dbReference type="EMBL" id="DVGA01000070">
    <property type="protein sequence ID" value="HIQ79005.1"/>
    <property type="molecule type" value="Genomic_DNA"/>
</dbReference>
<keyword evidence="1" id="KW-0520">NAD</keyword>
<accession>A0A9D0ZEB1</accession>
<feature type="binding site" evidence="2">
    <location>
        <position position="141"/>
    </location>
    <ligand>
        <name>Zn(2+)</name>
        <dbReference type="ChEBI" id="CHEBI:29105"/>
    </ligand>
</feature>
<dbReference type="InterPro" id="IPR029035">
    <property type="entry name" value="DHS-like_NAD/FAD-binding_dom"/>
</dbReference>
<dbReference type="GO" id="GO:0046872">
    <property type="term" value="F:metal ion binding"/>
    <property type="evidence" value="ECO:0007669"/>
    <property type="project" value="UniProtKB-KW"/>
</dbReference>
<feature type="binding site" evidence="2">
    <location>
        <position position="145"/>
    </location>
    <ligand>
        <name>Zn(2+)</name>
        <dbReference type="ChEBI" id="CHEBI:29105"/>
    </ligand>
</feature>
<feature type="binding site" evidence="2">
    <location>
        <position position="192"/>
    </location>
    <ligand>
        <name>Zn(2+)</name>
        <dbReference type="ChEBI" id="CHEBI:29105"/>
    </ligand>
</feature>
<reference evidence="4" key="2">
    <citation type="journal article" date="2021" name="PeerJ">
        <title>Extensive microbial diversity within the chicken gut microbiome revealed by metagenomics and culture.</title>
        <authorList>
            <person name="Gilroy R."/>
            <person name="Ravi A."/>
            <person name="Getino M."/>
            <person name="Pursley I."/>
            <person name="Horton D.L."/>
            <person name="Alikhan N.F."/>
            <person name="Baker D."/>
            <person name="Gharbi K."/>
            <person name="Hall N."/>
            <person name="Watson M."/>
            <person name="Adriaenssens E.M."/>
            <person name="Foster-Nyarko E."/>
            <person name="Jarju S."/>
            <person name="Secka A."/>
            <person name="Antonio M."/>
            <person name="Oren A."/>
            <person name="Chaudhuri R.R."/>
            <person name="La Ragione R."/>
            <person name="Hildebrand F."/>
            <person name="Pallen M.J."/>
        </authorList>
    </citation>
    <scope>NUCLEOTIDE SEQUENCE</scope>
    <source>
        <strain evidence="4">ChiBcolR7-354</strain>
    </source>
</reference>
<protein>
    <submittedName>
        <fullName evidence="4">Sir2 silent information regulator family NAD-dependent deacetylase</fullName>
    </submittedName>
</protein>